<feature type="compositionally biased region" description="Low complexity" evidence="2">
    <location>
        <begin position="679"/>
        <end position="702"/>
    </location>
</feature>
<dbReference type="InterPro" id="IPR012683">
    <property type="entry name" value="CHP02302_TM"/>
</dbReference>
<dbReference type="Proteomes" id="UP000199658">
    <property type="component" value="Unassembled WGS sequence"/>
</dbReference>
<feature type="transmembrane region" description="Helical" evidence="3">
    <location>
        <begin position="153"/>
        <end position="172"/>
    </location>
</feature>
<feature type="compositionally biased region" description="Gly residues" evidence="2">
    <location>
        <begin position="660"/>
        <end position="678"/>
    </location>
</feature>
<accession>A0A1I6FQE4</accession>
<keyword evidence="3" id="KW-0472">Membrane</keyword>
<feature type="compositionally biased region" description="Basic and acidic residues" evidence="2">
    <location>
        <begin position="803"/>
        <end position="813"/>
    </location>
</feature>
<dbReference type="NCBIfam" id="TIGR02302">
    <property type="entry name" value="aProt_lowcomp"/>
    <property type="match status" value="1"/>
</dbReference>
<dbReference type="AlphaFoldDB" id="A0A1I6FQE4"/>
<evidence type="ECO:0000313" key="5">
    <source>
        <dbReference type="Proteomes" id="UP000199658"/>
    </source>
</evidence>
<gene>
    <name evidence="4" type="ORF">SAMN04488002_0069</name>
</gene>
<feature type="transmembrane region" description="Helical" evidence="3">
    <location>
        <begin position="59"/>
        <end position="79"/>
    </location>
</feature>
<dbReference type="Pfam" id="PF13779">
    <property type="entry name" value="DUF4175"/>
    <property type="match status" value="1"/>
</dbReference>
<feature type="compositionally biased region" description="Basic and acidic residues" evidence="2">
    <location>
        <begin position="732"/>
        <end position="756"/>
    </location>
</feature>
<dbReference type="EMBL" id="FOYO01000001">
    <property type="protein sequence ID" value="SFR32104.1"/>
    <property type="molecule type" value="Genomic_DNA"/>
</dbReference>
<protein>
    <submittedName>
        <fullName evidence="4">TIGR02302 family protein</fullName>
    </submittedName>
</protein>
<feature type="transmembrane region" description="Helical" evidence="3">
    <location>
        <begin position="33"/>
        <end position="53"/>
    </location>
</feature>
<evidence type="ECO:0000256" key="3">
    <source>
        <dbReference type="SAM" id="Phobius"/>
    </source>
</evidence>
<feature type="region of interest" description="Disordered" evidence="2">
    <location>
        <begin position="648"/>
        <end position="833"/>
    </location>
</feature>
<evidence type="ECO:0000313" key="4">
    <source>
        <dbReference type="EMBL" id="SFR32104.1"/>
    </source>
</evidence>
<organism evidence="4 5">
    <name type="scientific">Litoreibacter janthinus</name>
    <dbReference type="NCBI Taxonomy" id="670154"/>
    <lineage>
        <taxon>Bacteria</taxon>
        <taxon>Pseudomonadati</taxon>
        <taxon>Pseudomonadota</taxon>
        <taxon>Alphaproteobacteria</taxon>
        <taxon>Rhodobacterales</taxon>
        <taxon>Roseobacteraceae</taxon>
        <taxon>Litoreibacter</taxon>
    </lineage>
</organism>
<evidence type="ECO:0000256" key="1">
    <source>
        <dbReference type="SAM" id="Coils"/>
    </source>
</evidence>
<dbReference type="OrthoDB" id="8477685at2"/>
<evidence type="ECO:0000256" key="2">
    <source>
        <dbReference type="SAM" id="MobiDB-lite"/>
    </source>
</evidence>
<proteinExistence type="predicted"/>
<reference evidence="5" key="1">
    <citation type="submission" date="2016-10" db="EMBL/GenBank/DDBJ databases">
        <authorList>
            <person name="Varghese N."/>
            <person name="Submissions S."/>
        </authorList>
    </citation>
    <scope>NUCLEOTIDE SEQUENCE [LARGE SCALE GENOMIC DNA]</scope>
    <source>
        <strain evidence="5">DSM 26921</strain>
    </source>
</reference>
<dbReference type="STRING" id="670154.SAMN04488002_0069"/>
<dbReference type="RefSeq" id="WP_090211110.1">
    <property type="nucleotide sequence ID" value="NZ_FOYO01000001.1"/>
</dbReference>
<name>A0A1I6FQE4_9RHOB</name>
<feature type="coiled-coil region" evidence="1">
    <location>
        <begin position="499"/>
        <end position="605"/>
    </location>
</feature>
<keyword evidence="1" id="KW-0175">Coiled coil</keyword>
<keyword evidence="3" id="KW-1133">Transmembrane helix</keyword>
<sequence length="865" mass="94840">MSKPDTELDLSALKWPTRLTLVGLWAERITQAFWPFWTVVILSLVVLTLFAGVAMPAEALWGVTMVAGAATLASLVYGLKKYRSPTWSDALNRIDLTMAGRPVTAALDTQALGGSDAASQAIWKAHQARMQARLAEAEAVSPDLRVSSQDPYALRYVAVLLLVMTLGFGSLWRATSLDDLTSGGLGQAVAAGPAWEIWIEPPAYTGKPSLYLNEVKVSDLTVPKGSDLTVRLYGQVGSLTLSETVSGVSGSVEEDADPKTAFSRVIEQDGVIRIEGGDAAEWKITAQADQPPSVAVSGEVSRQINGEMELPFTASDDYGVERGSATISLDLAAVDRRYGLEAEPESREVIVLDLPMPISGQREEFTESLIENLSEHPWAGLPVKIDLSVMDASEQTNSPTTVAAELPGRRFFQPIAKALIEQRRDLLWARSNAPRISDVLRTITYDPEGFFPSEVAYLTVRMAITRLELATEFGINDDKQAEIADMLWQAATLLEDGRLSDALERLQRAQERLSDAMKDGATDDEIAELMQELSEAMQQYMEQLAQEGQEGEPQQQAQGDSQEITNDQLQEMLDEIQRLMEEGQMAEAQALLDQLMEMMKNMQVTQGQNGEGQQSPGQQAMEGLQDTLREQQGLSDEAFRDLQEQFNPGAQAGENEGNEGRNGGQGRGQSHDGQGGQQGEQEGQQGEGNQQAEGQQNGAGSERSLADRQQALRNELNRQQRSLPGQGTEEGDAAREALDRAGEAMDRAEDALRNDETAEALGAQSDAMEALREGMRNLGEALAQEQREGQGQEGQNQGQASRQNRDPLGREQGSDGMIGSEDNMLKDENAQRRSRELLDEIRRRSGEQERPEIERDYLKRLLDQF</sequence>
<keyword evidence="5" id="KW-1185">Reference proteome</keyword>
<keyword evidence="3" id="KW-0812">Transmembrane</keyword>
<feature type="compositionally biased region" description="Basic and acidic residues" evidence="2">
    <location>
        <begin position="823"/>
        <end position="833"/>
    </location>
</feature>